<dbReference type="Proteomes" id="UP001190336">
    <property type="component" value="Chromosome"/>
</dbReference>
<evidence type="ECO:0000256" key="4">
    <source>
        <dbReference type="ARBA" id="ARBA00022692"/>
    </source>
</evidence>
<keyword evidence="10" id="KW-1185">Reference proteome</keyword>
<dbReference type="PANTHER" id="PTHR32243:SF18">
    <property type="entry name" value="INNER MEMBRANE ABC TRANSPORTER PERMEASE PROTEIN YCJP"/>
    <property type="match status" value="1"/>
</dbReference>
<evidence type="ECO:0000256" key="5">
    <source>
        <dbReference type="ARBA" id="ARBA00022989"/>
    </source>
</evidence>
<keyword evidence="3" id="KW-1003">Cell membrane</keyword>
<evidence type="ECO:0000256" key="7">
    <source>
        <dbReference type="RuleBase" id="RU363032"/>
    </source>
</evidence>
<dbReference type="Gene3D" id="1.10.3720.10">
    <property type="entry name" value="MetI-like"/>
    <property type="match status" value="1"/>
</dbReference>
<name>A0ABM9L9S3_9MYCO</name>
<dbReference type="InterPro" id="IPR050901">
    <property type="entry name" value="BP-dep_ABC_trans_perm"/>
</dbReference>
<feature type="transmembrane region" description="Helical" evidence="7">
    <location>
        <begin position="139"/>
        <end position="163"/>
    </location>
</feature>
<dbReference type="InterPro" id="IPR000515">
    <property type="entry name" value="MetI-like"/>
</dbReference>
<evidence type="ECO:0000313" key="10">
    <source>
        <dbReference type="Proteomes" id="UP001190336"/>
    </source>
</evidence>
<comment type="similarity">
    <text evidence="7">Belongs to the binding-protein-dependent transport system permease family.</text>
</comment>
<feature type="transmembrane region" description="Helical" evidence="7">
    <location>
        <begin position="66"/>
        <end position="90"/>
    </location>
</feature>
<feature type="transmembrane region" description="Helical" evidence="7">
    <location>
        <begin position="242"/>
        <end position="260"/>
    </location>
</feature>
<dbReference type="SUPFAM" id="SSF161098">
    <property type="entry name" value="MetI-like"/>
    <property type="match status" value="1"/>
</dbReference>
<evidence type="ECO:0000256" key="3">
    <source>
        <dbReference type="ARBA" id="ARBA00022475"/>
    </source>
</evidence>
<feature type="transmembrane region" description="Helical" evidence="7">
    <location>
        <begin position="183"/>
        <end position="204"/>
    </location>
</feature>
<evidence type="ECO:0000256" key="1">
    <source>
        <dbReference type="ARBA" id="ARBA00004651"/>
    </source>
</evidence>
<keyword evidence="6 7" id="KW-0472">Membrane</keyword>
<feature type="transmembrane region" description="Helical" evidence="7">
    <location>
        <begin position="102"/>
        <end position="119"/>
    </location>
</feature>
<feature type="domain" description="ABC transmembrane type-1" evidence="8">
    <location>
        <begin position="67"/>
        <end position="260"/>
    </location>
</feature>
<feature type="transmembrane region" description="Helical" evidence="7">
    <location>
        <begin position="9"/>
        <end position="29"/>
    </location>
</feature>
<sequence length="275" mass="29081">MTDLRRRTAWLIIDLAVVVYALVPVLWIFSLSLKPTATVKDGKLIPSSVTLDNYRGIFSGDVFGSALINSVGIGLITTVIAVVIGAMAAYAVARLEFGGKRLLVGAALLIAMFPQISLVTPLFNIERATGLFDTWPGLIIPYITFALPLAIYTLSAFFAEIPWELEKAAKMDGATPGQAFRKVIAPLAAPGIVTAAILVFIFAWNDLLLALSLTATKASITAPVAIANFTGSSQFEEPTGSIAAGAMVITVPIIVFVLIFQRRIVAGLTSGAVKG</sequence>
<organism evidence="9 10">
    <name type="scientific">[Mycobacterium] kokjensenii</name>
    <dbReference type="NCBI Taxonomy" id="3064287"/>
    <lineage>
        <taxon>Bacteria</taxon>
        <taxon>Bacillati</taxon>
        <taxon>Actinomycetota</taxon>
        <taxon>Actinomycetes</taxon>
        <taxon>Mycobacteriales</taxon>
        <taxon>Mycobacteriaceae</taxon>
        <taxon>Mycolicibacter</taxon>
    </lineage>
</organism>
<dbReference type="RefSeq" id="WP_308476079.1">
    <property type="nucleotide sequence ID" value="NZ_OY726394.1"/>
</dbReference>
<dbReference type="InterPro" id="IPR035906">
    <property type="entry name" value="MetI-like_sf"/>
</dbReference>
<keyword evidence="2 7" id="KW-0813">Transport</keyword>
<evidence type="ECO:0000256" key="2">
    <source>
        <dbReference type="ARBA" id="ARBA00022448"/>
    </source>
</evidence>
<accession>A0ABM9L9S3</accession>
<evidence type="ECO:0000256" key="6">
    <source>
        <dbReference type="ARBA" id="ARBA00023136"/>
    </source>
</evidence>
<comment type="subcellular location">
    <subcellularLocation>
        <location evidence="1 7">Cell membrane</location>
        <topology evidence="1 7">Multi-pass membrane protein</topology>
    </subcellularLocation>
</comment>
<dbReference type="PANTHER" id="PTHR32243">
    <property type="entry name" value="MALTOSE TRANSPORT SYSTEM PERMEASE-RELATED"/>
    <property type="match status" value="1"/>
</dbReference>
<dbReference type="Pfam" id="PF00528">
    <property type="entry name" value="BPD_transp_1"/>
    <property type="match status" value="1"/>
</dbReference>
<proteinExistence type="inferred from homology"/>
<keyword evidence="5 7" id="KW-1133">Transmembrane helix</keyword>
<gene>
    <name evidence="9" type="ORF">MU0083_001101</name>
</gene>
<keyword evidence="4 7" id="KW-0812">Transmembrane</keyword>
<evidence type="ECO:0000259" key="8">
    <source>
        <dbReference type="PROSITE" id="PS50928"/>
    </source>
</evidence>
<dbReference type="CDD" id="cd06261">
    <property type="entry name" value="TM_PBP2"/>
    <property type="match status" value="1"/>
</dbReference>
<protein>
    <submittedName>
        <fullName evidence="9">Carbohydrate ABC transporter permease</fullName>
    </submittedName>
</protein>
<dbReference type="PROSITE" id="PS50928">
    <property type="entry name" value="ABC_TM1"/>
    <property type="match status" value="1"/>
</dbReference>
<reference evidence="9 10" key="1">
    <citation type="submission" date="2023-08" db="EMBL/GenBank/DDBJ databases">
        <authorList>
            <person name="Folkvardsen B D."/>
            <person name="Norman A."/>
        </authorList>
    </citation>
    <scope>NUCLEOTIDE SEQUENCE [LARGE SCALE GENOMIC DNA]</scope>
    <source>
        <strain evidence="9 10">Mu0083</strain>
    </source>
</reference>
<dbReference type="EMBL" id="OY726394">
    <property type="protein sequence ID" value="CAJ1495311.1"/>
    <property type="molecule type" value="Genomic_DNA"/>
</dbReference>
<evidence type="ECO:0000313" key="9">
    <source>
        <dbReference type="EMBL" id="CAJ1495311.1"/>
    </source>
</evidence>